<gene>
    <name evidence="6" type="ORF">FVP33_01585</name>
</gene>
<dbReference type="PROSITE" id="PS00583">
    <property type="entry name" value="PFKB_KINASES_1"/>
    <property type="match status" value="1"/>
</dbReference>
<evidence type="ECO:0000256" key="3">
    <source>
        <dbReference type="ARBA" id="ARBA00022777"/>
    </source>
</evidence>
<dbReference type="InterPro" id="IPR002139">
    <property type="entry name" value="Ribo/fructo_kinase"/>
</dbReference>
<organism evidence="6 7">
    <name type="scientific">Lacisediminihabitans profunda</name>
    <dbReference type="NCBI Taxonomy" id="2594790"/>
    <lineage>
        <taxon>Bacteria</taxon>
        <taxon>Bacillati</taxon>
        <taxon>Actinomycetota</taxon>
        <taxon>Actinomycetes</taxon>
        <taxon>Micrococcales</taxon>
        <taxon>Microbacteriaceae</taxon>
        <taxon>Lacisediminihabitans</taxon>
    </lineage>
</organism>
<protein>
    <recommendedName>
        <fullName evidence="5">Carbohydrate kinase PfkB domain-containing protein</fullName>
    </recommendedName>
</protein>
<comment type="caution">
    <text evidence="6">The sequence shown here is derived from an EMBL/GenBank/DDBJ whole genome shotgun (WGS) entry which is preliminary data.</text>
</comment>
<dbReference type="Gene3D" id="3.40.1190.20">
    <property type="match status" value="1"/>
</dbReference>
<dbReference type="Pfam" id="PF00294">
    <property type="entry name" value="PfkB"/>
    <property type="match status" value="1"/>
</dbReference>
<evidence type="ECO:0000313" key="7">
    <source>
        <dbReference type="Proteomes" id="UP000321379"/>
    </source>
</evidence>
<dbReference type="PRINTS" id="PR00990">
    <property type="entry name" value="RIBOKINASE"/>
</dbReference>
<dbReference type="AlphaFoldDB" id="A0A5C8UUU1"/>
<dbReference type="PANTHER" id="PTHR43320">
    <property type="entry name" value="SUGAR KINASE"/>
    <property type="match status" value="1"/>
</dbReference>
<dbReference type="InterPro" id="IPR052700">
    <property type="entry name" value="Carb_kinase_PfkB-like"/>
</dbReference>
<dbReference type="InterPro" id="IPR011611">
    <property type="entry name" value="PfkB_dom"/>
</dbReference>
<dbReference type="PROSITE" id="PS00584">
    <property type="entry name" value="PFKB_KINASES_2"/>
    <property type="match status" value="1"/>
</dbReference>
<dbReference type="Proteomes" id="UP000321379">
    <property type="component" value="Unassembled WGS sequence"/>
</dbReference>
<evidence type="ECO:0000256" key="1">
    <source>
        <dbReference type="ARBA" id="ARBA00010688"/>
    </source>
</evidence>
<evidence type="ECO:0000259" key="5">
    <source>
        <dbReference type="Pfam" id="PF00294"/>
    </source>
</evidence>
<comment type="similarity">
    <text evidence="1 4">Belongs to the carbohydrate kinase PfkB family.</text>
</comment>
<dbReference type="PANTHER" id="PTHR43320:SF3">
    <property type="entry name" value="CARBOHYDRATE KINASE PFKB DOMAIN-CONTAINING PROTEIN"/>
    <property type="match status" value="1"/>
</dbReference>
<feature type="domain" description="Carbohydrate kinase PfkB" evidence="5">
    <location>
        <begin position="26"/>
        <end position="318"/>
    </location>
</feature>
<keyword evidence="3 4" id="KW-0418">Kinase</keyword>
<sequence length="321" mass="33274">MWRATTCGSPRRSRSNGHWAPVPERRRIVVFGDVIDDVVVVPRGPIRADTDTASSIRRRAGGSAANTAAWLGRLGAAVDFVGMVGVDDLERHRELLARSGVTPHLTGHPDLPTGSIVVIVDGEQRTMLTETGANAAMTPDAVADDLLDAAAIVHFTGYSLFGRPDDTALRSLIARAKARGVLVSVDPGSAGFLADFGAQRFLSAVAGADVLFPSLDEGRALTGLATPEEIVARLAEDFAVVVLTLGTDGVLVAQNPGENMVTEPIRIDAIDTEIVDPTGAGDAFAAGFLDQWVRTGDAAGAARAGVLAGARAVATIGGRPA</sequence>
<dbReference type="EMBL" id="VRMG01000003">
    <property type="protein sequence ID" value="TXN32338.1"/>
    <property type="molecule type" value="Genomic_DNA"/>
</dbReference>
<evidence type="ECO:0000313" key="6">
    <source>
        <dbReference type="EMBL" id="TXN32338.1"/>
    </source>
</evidence>
<accession>A0A5C8UUU1</accession>
<dbReference type="SUPFAM" id="SSF53613">
    <property type="entry name" value="Ribokinase-like"/>
    <property type="match status" value="1"/>
</dbReference>
<dbReference type="GO" id="GO:0016301">
    <property type="term" value="F:kinase activity"/>
    <property type="evidence" value="ECO:0007669"/>
    <property type="project" value="UniProtKB-KW"/>
</dbReference>
<proteinExistence type="inferred from homology"/>
<dbReference type="InterPro" id="IPR029056">
    <property type="entry name" value="Ribokinase-like"/>
</dbReference>
<evidence type="ECO:0000256" key="4">
    <source>
        <dbReference type="RuleBase" id="RU003704"/>
    </source>
</evidence>
<evidence type="ECO:0000256" key="2">
    <source>
        <dbReference type="ARBA" id="ARBA00022679"/>
    </source>
</evidence>
<dbReference type="InterPro" id="IPR002173">
    <property type="entry name" value="Carboh/pur_kinase_PfkB_CS"/>
</dbReference>
<reference evidence="6 7" key="1">
    <citation type="submission" date="2019-08" db="EMBL/GenBank/DDBJ databases">
        <title>Bacterial whole genome sequence for Glaciihabitans sp. CHu50b-6-2.</title>
        <authorList>
            <person name="Jin L."/>
        </authorList>
    </citation>
    <scope>NUCLEOTIDE SEQUENCE [LARGE SCALE GENOMIC DNA]</scope>
    <source>
        <strain evidence="6 7">CHu50b-6-2</strain>
    </source>
</reference>
<keyword evidence="7" id="KW-1185">Reference proteome</keyword>
<keyword evidence="2 4" id="KW-0808">Transferase</keyword>
<name>A0A5C8UUU1_9MICO</name>